<dbReference type="SUPFAM" id="SSF48452">
    <property type="entry name" value="TPR-like"/>
    <property type="match status" value="1"/>
</dbReference>
<comment type="caution">
    <text evidence="1">The sequence shown here is derived from an EMBL/GenBank/DDBJ whole genome shotgun (WGS) entry which is preliminary data.</text>
</comment>
<sequence length="150" mass="17056">MGRTQEAFALVDDNLAQYPNYGGERYYLRAFMYYQLGEYEKARTDLMLGQGNVWAFPAEAELVAAYLAYHDGNKDLGDYWLGEAYLERHPMLGPYLNNLIATEVKAHGITIREYTPDWSAIRTPNLLQFLSTPTPEPVPLGTQESPVIMN</sequence>
<protein>
    <recommendedName>
        <fullName evidence="2">Outer membrane protein assembly factor BamD</fullName>
    </recommendedName>
</protein>
<dbReference type="EMBL" id="VSSQ01057969">
    <property type="protein sequence ID" value="MPN11721.1"/>
    <property type="molecule type" value="Genomic_DNA"/>
</dbReference>
<dbReference type="InterPro" id="IPR011990">
    <property type="entry name" value="TPR-like_helical_dom_sf"/>
</dbReference>
<evidence type="ECO:0008006" key="2">
    <source>
        <dbReference type="Google" id="ProtNLM"/>
    </source>
</evidence>
<accession>A0A645FBN8</accession>
<gene>
    <name evidence="1" type="ORF">SDC9_159029</name>
</gene>
<proteinExistence type="predicted"/>
<dbReference type="AlphaFoldDB" id="A0A645FBN8"/>
<evidence type="ECO:0000313" key="1">
    <source>
        <dbReference type="EMBL" id="MPN11721.1"/>
    </source>
</evidence>
<reference evidence="1" key="1">
    <citation type="submission" date="2019-08" db="EMBL/GenBank/DDBJ databases">
        <authorList>
            <person name="Kucharzyk K."/>
            <person name="Murdoch R.W."/>
            <person name="Higgins S."/>
            <person name="Loffler F."/>
        </authorList>
    </citation>
    <scope>NUCLEOTIDE SEQUENCE</scope>
</reference>
<name>A0A645FBN8_9ZZZZ</name>
<organism evidence="1">
    <name type="scientific">bioreactor metagenome</name>
    <dbReference type="NCBI Taxonomy" id="1076179"/>
    <lineage>
        <taxon>unclassified sequences</taxon>
        <taxon>metagenomes</taxon>
        <taxon>ecological metagenomes</taxon>
    </lineage>
</organism>